<dbReference type="NCBIfam" id="NF004160">
    <property type="entry name" value="PRK05627.1-3"/>
    <property type="match status" value="1"/>
</dbReference>
<dbReference type="GO" id="GO:0009231">
    <property type="term" value="P:riboflavin biosynthetic process"/>
    <property type="evidence" value="ECO:0007669"/>
    <property type="project" value="InterPro"/>
</dbReference>
<dbReference type="SMART" id="SM00904">
    <property type="entry name" value="Flavokinase"/>
    <property type="match status" value="1"/>
</dbReference>
<gene>
    <name evidence="17" type="ORF">EY643_03750</name>
</gene>
<dbReference type="InterPro" id="IPR014729">
    <property type="entry name" value="Rossmann-like_a/b/a_fold"/>
</dbReference>
<dbReference type="SUPFAM" id="SSF52374">
    <property type="entry name" value="Nucleotidylyl transferase"/>
    <property type="match status" value="1"/>
</dbReference>
<sequence>MELIRGLHNLRPRHRGCVATIGAFDGVHLGHQAVLSHLQSKATELGLPSTVIVFEPLPREYFSPIQAPARLMSFREKSQAMERLGVDRLLRIRFNDQLRAMSAQQFVEQVFVAGLAVKYVVLGDDFRFGNDRQGDVQYIQQQGEIHGYDAGPTPTREWDGSRVSSTRIREALENADFERAEDMLGRPYSIAGKVIYGRQLGATIGTPTANLELRRLRAPLAGVYAVEVSGAGLEAARGVANVGVRPTVDDSIKANLEVHLLDRQIHLYGQHIEVTFRHKLRDEKKFGSLEELKANIARDIASTRVWFDNRPA</sequence>
<dbReference type="AlphaFoldDB" id="A0A5P9NIK9"/>
<keyword evidence="18" id="KW-1185">Reference proteome</keyword>
<evidence type="ECO:0000313" key="18">
    <source>
        <dbReference type="Proteomes" id="UP000326287"/>
    </source>
</evidence>
<dbReference type="NCBIfam" id="NF004159">
    <property type="entry name" value="PRK05627.1-2"/>
    <property type="match status" value="1"/>
</dbReference>
<protein>
    <recommendedName>
        <fullName evidence="15">Riboflavin biosynthesis protein</fullName>
    </recommendedName>
    <domain>
        <recommendedName>
            <fullName evidence="15">Riboflavin kinase</fullName>
            <ecNumber evidence="15">2.7.1.26</ecNumber>
        </recommendedName>
        <alternativeName>
            <fullName evidence="15">Flavokinase</fullName>
        </alternativeName>
    </domain>
    <domain>
        <recommendedName>
            <fullName evidence="15">FMN adenylyltransferase</fullName>
            <ecNumber evidence="15">2.7.7.2</ecNumber>
        </recommendedName>
        <alternativeName>
            <fullName evidence="15">FAD pyrophosphorylase</fullName>
        </alternativeName>
        <alternativeName>
            <fullName evidence="15">FAD synthase</fullName>
        </alternativeName>
    </domain>
</protein>
<proteinExistence type="inferred from homology"/>
<dbReference type="EC" id="2.7.1.26" evidence="15"/>
<dbReference type="GO" id="GO:0005524">
    <property type="term" value="F:ATP binding"/>
    <property type="evidence" value="ECO:0007669"/>
    <property type="project" value="UniProtKB-UniRule"/>
</dbReference>
<dbReference type="Gene3D" id="2.40.30.30">
    <property type="entry name" value="Riboflavin kinase-like"/>
    <property type="match status" value="1"/>
</dbReference>
<comment type="catalytic activity">
    <reaction evidence="13 15">
        <text>riboflavin + ATP = FMN + ADP + H(+)</text>
        <dbReference type="Rhea" id="RHEA:14357"/>
        <dbReference type="ChEBI" id="CHEBI:15378"/>
        <dbReference type="ChEBI" id="CHEBI:30616"/>
        <dbReference type="ChEBI" id="CHEBI:57986"/>
        <dbReference type="ChEBI" id="CHEBI:58210"/>
        <dbReference type="ChEBI" id="CHEBI:456216"/>
        <dbReference type="EC" id="2.7.1.26"/>
    </reaction>
</comment>
<keyword evidence="8 15" id="KW-0547">Nucleotide-binding</keyword>
<dbReference type="PANTHER" id="PTHR22749:SF6">
    <property type="entry name" value="RIBOFLAVIN KINASE"/>
    <property type="match status" value="1"/>
</dbReference>
<dbReference type="RefSeq" id="WP_152660935.1">
    <property type="nucleotide sequence ID" value="NZ_CP036422.1"/>
</dbReference>
<evidence type="ECO:0000256" key="12">
    <source>
        <dbReference type="ARBA" id="ARBA00023268"/>
    </source>
</evidence>
<evidence type="ECO:0000256" key="2">
    <source>
        <dbReference type="ARBA" id="ARBA00004726"/>
    </source>
</evidence>
<evidence type="ECO:0000256" key="4">
    <source>
        <dbReference type="ARBA" id="ARBA00022630"/>
    </source>
</evidence>
<keyword evidence="10 15" id="KW-0274">FAD</keyword>
<evidence type="ECO:0000256" key="7">
    <source>
        <dbReference type="ARBA" id="ARBA00022695"/>
    </source>
</evidence>
<dbReference type="InterPro" id="IPR023465">
    <property type="entry name" value="Riboflavin_kinase_dom_sf"/>
</dbReference>
<dbReference type="OrthoDB" id="9803667at2"/>
<keyword evidence="5 15" id="KW-0288">FMN</keyword>
<evidence type="ECO:0000256" key="15">
    <source>
        <dbReference type="PIRNR" id="PIRNR004491"/>
    </source>
</evidence>
<evidence type="ECO:0000313" key="17">
    <source>
        <dbReference type="EMBL" id="QFU74828.1"/>
    </source>
</evidence>
<dbReference type="GO" id="GO:0009398">
    <property type="term" value="P:FMN biosynthetic process"/>
    <property type="evidence" value="ECO:0007669"/>
    <property type="project" value="UniProtKB-UniRule"/>
</dbReference>
<evidence type="ECO:0000256" key="6">
    <source>
        <dbReference type="ARBA" id="ARBA00022679"/>
    </source>
</evidence>
<comment type="similarity">
    <text evidence="15">Belongs to the ribF family.</text>
</comment>
<evidence type="ECO:0000256" key="14">
    <source>
        <dbReference type="ARBA" id="ARBA00049494"/>
    </source>
</evidence>
<evidence type="ECO:0000256" key="13">
    <source>
        <dbReference type="ARBA" id="ARBA00047880"/>
    </source>
</evidence>
<keyword evidence="11 15" id="KW-0067">ATP-binding</keyword>
<evidence type="ECO:0000256" key="3">
    <source>
        <dbReference type="ARBA" id="ARBA00005201"/>
    </source>
</evidence>
<dbReference type="PANTHER" id="PTHR22749">
    <property type="entry name" value="RIBOFLAVIN KINASE/FMN ADENYLYLTRANSFERASE"/>
    <property type="match status" value="1"/>
</dbReference>
<dbReference type="GO" id="GO:0003919">
    <property type="term" value="F:FMN adenylyltransferase activity"/>
    <property type="evidence" value="ECO:0007669"/>
    <property type="project" value="UniProtKB-UniRule"/>
</dbReference>
<dbReference type="InterPro" id="IPR002606">
    <property type="entry name" value="Riboflavin_kinase_bac"/>
</dbReference>
<dbReference type="PIRSF" id="PIRSF004491">
    <property type="entry name" value="FAD_Synth"/>
    <property type="match status" value="1"/>
</dbReference>
<accession>A0A5P9NIK9</accession>
<evidence type="ECO:0000256" key="8">
    <source>
        <dbReference type="ARBA" id="ARBA00022741"/>
    </source>
</evidence>
<feature type="domain" description="Riboflavin kinase" evidence="16">
    <location>
        <begin position="183"/>
        <end position="308"/>
    </location>
</feature>
<dbReference type="NCBIfam" id="NF004163">
    <property type="entry name" value="PRK05627.1-6"/>
    <property type="match status" value="1"/>
</dbReference>
<dbReference type="InterPro" id="IPR023468">
    <property type="entry name" value="Riboflavin_kinase"/>
</dbReference>
<reference evidence="17 18" key="1">
    <citation type="submission" date="2019-02" db="EMBL/GenBank/DDBJ databases">
        <authorList>
            <person name="Li S.-H."/>
        </authorList>
    </citation>
    <scope>NUCLEOTIDE SEQUENCE [LARGE SCALE GENOMIC DNA]</scope>
    <source>
        <strain evidence="17 18">IMCC14385</strain>
    </source>
</reference>
<dbReference type="Proteomes" id="UP000326287">
    <property type="component" value="Chromosome"/>
</dbReference>
<comment type="function">
    <text evidence="1">Catalyzes the phosphorylation of riboflavin to FMN followed by the adenylation of FMN to FAD.</text>
</comment>
<dbReference type="Pfam" id="PF01687">
    <property type="entry name" value="Flavokinase"/>
    <property type="match status" value="1"/>
</dbReference>
<name>A0A5P9NIK9_9GAMM</name>
<keyword evidence="6 15" id="KW-0808">Transferase</keyword>
<dbReference type="NCBIfam" id="TIGR00083">
    <property type="entry name" value="ribF"/>
    <property type="match status" value="1"/>
</dbReference>
<dbReference type="UniPathway" id="UPA00277">
    <property type="reaction ID" value="UER00407"/>
</dbReference>
<dbReference type="GO" id="GO:0006747">
    <property type="term" value="P:FAD biosynthetic process"/>
    <property type="evidence" value="ECO:0007669"/>
    <property type="project" value="UniProtKB-UniRule"/>
</dbReference>
<evidence type="ECO:0000256" key="5">
    <source>
        <dbReference type="ARBA" id="ARBA00022643"/>
    </source>
</evidence>
<dbReference type="CDD" id="cd02064">
    <property type="entry name" value="FAD_synthetase_N"/>
    <property type="match status" value="1"/>
</dbReference>
<evidence type="ECO:0000256" key="9">
    <source>
        <dbReference type="ARBA" id="ARBA00022777"/>
    </source>
</evidence>
<keyword evidence="4 15" id="KW-0285">Flavoprotein</keyword>
<keyword evidence="12" id="KW-0511">Multifunctional enzyme</keyword>
<evidence type="ECO:0000259" key="16">
    <source>
        <dbReference type="SMART" id="SM00904"/>
    </source>
</evidence>
<evidence type="ECO:0000256" key="10">
    <source>
        <dbReference type="ARBA" id="ARBA00022827"/>
    </source>
</evidence>
<comment type="pathway">
    <text evidence="3 15">Cofactor biosynthesis; FMN biosynthesis; FMN from riboflavin (ATP route): step 1/1.</text>
</comment>
<dbReference type="Pfam" id="PF06574">
    <property type="entry name" value="FAD_syn"/>
    <property type="match status" value="1"/>
</dbReference>
<dbReference type="EC" id="2.7.7.2" evidence="15"/>
<dbReference type="SUPFAM" id="SSF82114">
    <property type="entry name" value="Riboflavin kinase-like"/>
    <property type="match status" value="1"/>
</dbReference>
<dbReference type="InterPro" id="IPR015864">
    <property type="entry name" value="FAD_synthase"/>
</dbReference>
<dbReference type="Gene3D" id="3.40.50.620">
    <property type="entry name" value="HUPs"/>
    <property type="match status" value="1"/>
</dbReference>
<dbReference type="KEGG" id="halc:EY643_03750"/>
<organism evidence="17 18">
    <name type="scientific">Halioglobus maricola</name>
    <dbReference type="NCBI Taxonomy" id="2601894"/>
    <lineage>
        <taxon>Bacteria</taxon>
        <taxon>Pseudomonadati</taxon>
        <taxon>Pseudomonadota</taxon>
        <taxon>Gammaproteobacteria</taxon>
        <taxon>Cellvibrionales</taxon>
        <taxon>Halieaceae</taxon>
        <taxon>Halioglobus</taxon>
    </lineage>
</organism>
<dbReference type="UniPathway" id="UPA00276">
    <property type="reaction ID" value="UER00406"/>
</dbReference>
<comment type="catalytic activity">
    <reaction evidence="14 15">
        <text>FMN + ATP + H(+) = FAD + diphosphate</text>
        <dbReference type="Rhea" id="RHEA:17237"/>
        <dbReference type="ChEBI" id="CHEBI:15378"/>
        <dbReference type="ChEBI" id="CHEBI:30616"/>
        <dbReference type="ChEBI" id="CHEBI:33019"/>
        <dbReference type="ChEBI" id="CHEBI:57692"/>
        <dbReference type="ChEBI" id="CHEBI:58210"/>
        <dbReference type="EC" id="2.7.7.2"/>
    </reaction>
</comment>
<evidence type="ECO:0000256" key="1">
    <source>
        <dbReference type="ARBA" id="ARBA00002121"/>
    </source>
</evidence>
<keyword evidence="7 15" id="KW-0548">Nucleotidyltransferase</keyword>
<dbReference type="GO" id="GO:0008531">
    <property type="term" value="F:riboflavin kinase activity"/>
    <property type="evidence" value="ECO:0007669"/>
    <property type="project" value="UniProtKB-UniRule"/>
</dbReference>
<dbReference type="EMBL" id="CP036422">
    <property type="protein sequence ID" value="QFU74828.1"/>
    <property type="molecule type" value="Genomic_DNA"/>
</dbReference>
<comment type="pathway">
    <text evidence="2 15">Cofactor biosynthesis; FAD biosynthesis; FAD from FMN: step 1/1.</text>
</comment>
<dbReference type="InterPro" id="IPR015865">
    <property type="entry name" value="Riboflavin_kinase_bac/euk"/>
</dbReference>
<evidence type="ECO:0000256" key="11">
    <source>
        <dbReference type="ARBA" id="ARBA00022840"/>
    </source>
</evidence>
<dbReference type="NCBIfam" id="NF004162">
    <property type="entry name" value="PRK05627.1-5"/>
    <property type="match status" value="1"/>
</dbReference>
<dbReference type="FunFam" id="3.40.50.620:FF:000021">
    <property type="entry name" value="Riboflavin biosynthesis protein"/>
    <property type="match status" value="1"/>
</dbReference>
<keyword evidence="9 15" id="KW-0418">Kinase</keyword>